<feature type="transmembrane region" description="Helical" evidence="1">
    <location>
        <begin position="258"/>
        <end position="280"/>
    </location>
</feature>
<feature type="transmembrane region" description="Helical" evidence="1">
    <location>
        <begin position="144"/>
        <end position="164"/>
    </location>
</feature>
<keyword evidence="1" id="KW-0812">Transmembrane</keyword>
<sequence>MDLLNNLGMGLGVALLPENILFCFLGALLGTLVGVLPGVGPAATIAILLPLTYALDPSTSIIMLAGIYYGAQYGGSTTAIMINLPGETSSIVTAIDGYRMARKGRAGAALAVAAVASLFAGTVSTLVLAVFAQPLSRVALNFAAPDYFALMVLGMLACVALASGSLLKSVGMSIAGILCGLIGTDIYSGTSRLTFGQFSLYDGISIIAIASGVFGLAEILRNLEGGSGSTTTLRLTGSLMPTREEARRSVMPAVRGTGIGTVLGLLPGGGAALASFAAYVTEKRVSRYRSEFGEGAVEGVAAPEAANNAGAQMSFLPMLTLGIPSNPMMALFIAALILQGIVPGPRVMESQPQLFWGLVASMWVGNLMLVVLNLPLVGLWVRLLTIPYKYLFPAILVFAVFGVYATQNSTTDIYVMVVFGALGYLASKLGAELAPFILGFILGPMLEEYLRRSLIQSRGDFLIFLERPISAALLALAVAIVIAASLPSVARRRDAIFSQDP</sequence>
<feature type="transmembrane region" description="Helical" evidence="1">
    <location>
        <begin position="200"/>
        <end position="220"/>
    </location>
</feature>
<reference evidence="3 4" key="1">
    <citation type="submission" date="2017-08" db="EMBL/GenBank/DDBJ databases">
        <title>Infants hospitalized years apart are colonized by the same room-sourced microbial strains.</title>
        <authorList>
            <person name="Brooks B."/>
            <person name="Olm M.R."/>
            <person name="Firek B.A."/>
            <person name="Baker R."/>
            <person name="Thomas B.C."/>
            <person name="Morowitz M.J."/>
            <person name="Banfield J.F."/>
        </authorList>
    </citation>
    <scope>NUCLEOTIDE SEQUENCE [LARGE SCALE GENOMIC DNA]</scope>
    <source>
        <strain evidence="3">S2_005_002_R2_34</strain>
    </source>
</reference>
<comment type="caution">
    <text evidence="3">The sequence shown here is derived from an EMBL/GenBank/DDBJ whole genome shotgun (WGS) entry which is preliminary data.</text>
</comment>
<feature type="transmembrane region" description="Helical" evidence="1">
    <location>
        <begin position="464"/>
        <end position="486"/>
    </location>
</feature>
<evidence type="ECO:0000256" key="1">
    <source>
        <dbReference type="SAM" id="Phobius"/>
    </source>
</evidence>
<accession>A0A2W5MX83</accession>
<keyword evidence="1" id="KW-0472">Membrane</keyword>
<keyword evidence="1" id="KW-1133">Transmembrane helix</keyword>
<dbReference type="PANTHER" id="PTHR35342">
    <property type="entry name" value="TRICARBOXYLIC TRANSPORT PROTEIN"/>
    <property type="match status" value="1"/>
</dbReference>
<feature type="transmembrane region" description="Helical" evidence="1">
    <location>
        <begin position="354"/>
        <end position="381"/>
    </location>
</feature>
<feature type="domain" description="DUF112" evidence="2">
    <location>
        <begin position="20"/>
        <end position="438"/>
    </location>
</feature>
<evidence type="ECO:0000259" key="2">
    <source>
        <dbReference type="Pfam" id="PF01970"/>
    </source>
</evidence>
<feature type="transmembrane region" description="Helical" evidence="1">
    <location>
        <begin position="321"/>
        <end position="342"/>
    </location>
</feature>
<dbReference type="PANTHER" id="PTHR35342:SF5">
    <property type="entry name" value="TRICARBOXYLIC TRANSPORT PROTEIN"/>
    <property type="match status" value="1"/>
</dbReference>
<dbReference type="Proteomes" id="UP000249185">
    <property type="component" value="Unassembled WGS sequence"/>
</dbReference>
<dbReference type="Pfam" id="PF01970">
    <property type="entry name" value="TctA"/>
    <property type="match status" value="1"/>
</dbReference>
<dbReference type="AlphaFoldDB" id="A0A2W5MX83"/>
<proteinExistence type="predicted"/>
<feature type="transmembrane region" description="Helical" evidence="1">
    <location>
        <begin position="108"/>
        <end position="132"/>
    </location>
</feature>
<evidence type="ECO:0000313" key="4">
    <source>
        <dbReference type="Proteomes" id="UP000249185"/>
    </source>
</evidence>
<gene>
    <name evidence="3" type="ORF">DI556_21810</name>
</gene>
<dbReference type="EMBL" id="QFPW01000036">
    <property type="protein sequence ID" value="PZQ45881.1"/>
    <property type="molecule type" value="Genomic_DNA"/>
</dbReference>
<dbReference type="InterPro" id="IPR002823">
    <property type="entry name" value="DUF112_TM"/>
</dbReference>
<evidence type="ECO:0000313" key="3">
    <source>
        <dbReference type="EMBL" id="PZQ45881.1"/>
    </source>
</evidence>
<feature type="transmembrane region" description="Helical" evidence="1">
    <location>
        <begin position="20"/>
        <end position="49"/>
    </location>
</feature>
<feature type="transmembrane region" description="Helical" evidence="1">
    <location>
        <begin position="388"/>
        <end position="407"/>
    </location>
</feature>
<protein>
    <recommendedName>
        <fullName evidence="2">DUF112 domain-containing protein</fullName>
    </recommendedName>
</protein>
<feature type="transmembrane region" description="Helical" evidence="1">
    <location>
        <begin position="413"/>
        <end position="443"/>
    </location>
</feature>
<organism evidence="3 4">
    <name type="scientific">Rhodovulum sulfidophilum</name>
    <name type="common">Rhodobacter sulfidophilus</name>
    <dbReference type="NCBI Taxonomy" id="35806"/>
    <lineage>
        <taxon>Bacteria</taxon>
        <taxon>Pseudomonadati</taxon>
        <taxon>Pseudomonadota</taxon>
        <taxon>Alphaproteobacteria</taxon>
        <taxon>Rhodobacterales</taxon>
        <taxon>Paracoccaceae</taxon>
        <taxon>Rhodovulum</taxon>
    </lineage>
</organism>
<name>A0A2W5MX83_RHOSU</name>